<feature type="region of interest" description="Disordered" evidence="1">
    <location>
        <begin position="17"/>
        <end position="99"/>
    </location>
</feature>
<feature type="compositionally biased region" description="Polar residues" evidence="1">
    <location>
        <begin position="58"/>
        <end position="83"/>
    </location>
</feature>
<gene>
    <name evidence="2" type="ORF">CB5_LOCUS15020</name>
</gene>
<accession>A0A6V7PLU2</accession>
<feature type="compositionally biased region" description="Basic and acidic residues" evidence="1">
    <location>
        <begin position="33"/>
        <end position="45"/>
    </location>
</feature>
<name>A0A6V7PLU2_ANACO</name>
<evidence type="ECO:0000313" key="2">
    <source>
        <dbReference type="EMBL" id="CAD1831809.1"/>
    </source>
</evidence>
<feature type="compositionally biased region" description="Basic and acidic residues" evidence="1">
    <location>
        <begin position="85"/>
        <end position="99"/>
    </location>
</feature>
<evidence type="ECO:0000256" key="1">
    <source>
        <dbReference type="SAM" id="MobiDB-lite"/>
    </source>
</evidence>
<protein>
    <submittedName>
        <fullName evidence="2">Uncharacterized protein</fullName>
    </submittedName>
</protein>
<dbReference type="AlphaFoldDB" id="A0A6V7PLU2"/>
<organism evidence="2">
    <name type="scientific">Ananas comosus var. bracteatus</name>
    <name type="common">red pineapple</name>
    <dbReference type="NCBI Taxonomy" id="296719"/>
    <lineage>
        <taxon>Eukaryota</taxon>
        <taxon>Viridiplantae</taxon>
        <taxon>Streptophyta</taxon>
        <taxon>Embryophyta</taxon>
        <taxon>Tracheophyta</taxon>
        <taxon>Spermatophyta</taxon>
        <taxon>Magnoliopsida</taxon>
        <taxon>Liliopsida</taxon>
        <taxon>Poales</taxon>
        <taxon>Bromeliaceae</taxon>
        <taxon>Bromelioideae</taxon>
        <taxon>Ananas</taxon>
    </lineage>
</organism>
<dbReference type="EMBL" id="LR862149">
    <property type="protein sequence ID" value="CAD1831809.1"/>
    <property type="molecule type" value="Genomic_DNA"/>
</dbReference>
<sequence length="99" mass="11019">MEQISSNASNESTYVFHLSPYNLVPTLDPVKYSPREERRDDERPRMMTLEVCAHDGSSDSANEGSNQPGSKTSAVNSLRQNEPNGEGKPKIRLRDEPNG</sequence>
<reference evidence="2" key="1">
    <citation type="submission" date="2020-07" db="EMBL/GenBank/DDBJ databases">
        <authorList>
            <person name="Lin J."/>
        </authorList>
    </citation>
    <scope>NUCLEOTIDE SEQUENCE</scope>
</reference>
<proteinExistence type="predicted"/>